<name>A0ABR0W7Z0_REHGL</name>
<dbReference type="Proteomes" id="UP001318860">
    <property type="component" value="Unassembled WGS sequence"/>
</dbReference>
<comment type="subcellular location">
    <subcellularLocation>
        <location evidence="1">Membrane</location>
        <topology evidence="1">Peripheral membrane protein</topology>
    </subcellularLocation>
</comment>
<dbReference type="EMBL" id="JABTTQ020000013">
    <property type="protein sequence ID" value="KAK6142245.1"/>
    <property type="molecule type" value="Genomic_DNA"/>
</dbReference>
<dbReference type="PANTHER" id="PTHR46932:SF12">
    <property type="entry name" value="HEAVY METAL-ASSOCIATED ISOPRENYLATED PLANT PROTEIN 47"/>
    <property type="match status" value="1"/>
</dbReference>
<feature type="domain" description="HMA" evidence="2">
    <location>
        <begin position="1"/>
        <end position="61"/>
    </location>
</feature>
<dbReference type="PANTHER" id="PTHR46932">
    <property type="entry name" value="HEAVY METAL-ASSOCIATED ISOPRENYLATED PLANT PROTEIN 47"/>
    <property type="match status" value="1"/>
</dbReference>
<proteinExistence type="predicted"/>
<comment type="caution">
    <text evidence="3">The sequence shown here is derived from an EMBL/GenBank/DDBJ whole genome shotgun (WGS) entry which is preliminary data.</text>
</comment>
<dbReference type="Gene3D" id="3.30.70.100">
    <property type="match status" value="1"/>
</dbReference>
<protein>
    <recommendedName>
        <fullName evidence="2">HMA domain-containing protein</fullName>
    </recommendedName>
</protein>
<reference evidence="3 4" key="1">
    <citation type="journal article" date="2021" name="Comput. Struct. Biotechnol. J.">
        <title>De novo genome assembly of the potent medicinal plant Rehmannia glutinosa using nanopore technology.</title>
        <authorList>
            <person name="Ma L."/>
            <person name="Dong C."/>
            <person name="Song C."/>
            <person name="Wang X."/>
            <person name="Zheng X."/>
            <person name="Niu Y."/>
            <person name="Chen S."/>
            <person name="Feng W."/>
        </authorList>
    </citation>
    <scope>NUCLEOTIDE SEQUENCE [LARGE SCALE GENOMIC DNA]</scope>
    <source>
        <strain evidence="3">DH-2019</strain>
    </source>
</reference>
<dbReference type="PROSITE" id="PS50846">
    <property type="entry name" value="HMA_2"/>
    <property type="match status" value="1"/>
</dbReference>
<evidence type="ECO:0000313" key="3">
    <source>
        <dbReference type="EMBL" id="KAK6142245.1"/>
    </source>
</evidence>
<gene>
    <name evidence="3" type="ORF">DH2020_022593</name>
</gene>
<evidence type="ECO:0000259" key="2">
    <source>
        <dbReference type="PROSITE" id="PS50846"/>
    </source>
</evidence>
<dbReference type="InterPro" id="IPR006121">
    <property type="entry name" value="HMA_dom"/>
</dbReference>
<accession>A0ABR0W7Z0</accession>
<dbReference type="InterPro" id="IPR042885">
    <property type="entry name" value="HIPP47/16"/>
</dbReference>
<evidence type="ECO:0000256" key="1">
    <source>
        <dbReference type="ARBA" id="ARBA00004170"/>
    </source>
</evidence>
<keyword evidence="4" id="KW-1185">Reference proteome</keyword>
<sequence>MTGDKCRSKAMKIAVAISGVESVALTGQEKNEVEVVGYGIDSVKLTRRLRKNVAHAELVSVGEAKKEQSKPDSAAPPPVVGFLAPPYYGFPNYHYCEVREPICDGPCTIM</sequence>
<organism evidence="3 4">
    <name type="scientific">Rehmannia glutinosa</name>
    <name type="common">Chinese foxglove</name>
    <dbReference type="NCBI Taxonomy" id="99300"/>
    <lineage>
        <taxon>Eukaryota</taxon>
        <taxon>Viridiplantae</taxon>
        <taxon>Streptophyta</taxon>
        <taxon>Embryophyta</taxon>
        <taxon>Tracheophyta</taxon>
        <taxon>Spermatophyta</taxon>
        <taxon>Magnoliopsida</taxon>
        <taxon>eudicotyledons</taxon>
        <taxon>Gunneridae</taxon>
        <taxon>Pentapetalae</taxon>
        <taxon>asterids</taxon>
        <taxon>lamiids</taxon>
        <taxon>Lamiales</taxon>
        <taxon>Orobanchaceae</taxon>
        <taxon>Rehmannieae</taxon>
        <taxon>Rehmannia</taxon>
    </lineage>
</organism>
<evidence type="ECO:0000313" key="4">
    <source>
        <dbReference type="Proteomes" id="UP001318860"/>
    </source>
</evidence>